<feature type="non-terminal residue" evidence="2">
    <location>
        <position position="391"/>
    </location>
</feature>
<accession>A0A6G0W2S6</accession>
<protein>
    <submittedName>
        <fullName evidence="2">Uncharacterized protein</fullName>
    </submittedName>
</protein>
<name>A0A6G0W2S6_APHCR</name>
<feature type="region of interest" description="Disordered" evidence="1">
    <location>
        <begin position="228"/>
        <end position="267"/>
    </location>
</feature>
<organism evidence="2 3">
    <name type="scientific">Aphis craccivora</name>
    <name type="common">Cowpea aphid</name>
    <dbReference type="NCBI Taxonomy" id="307492"/>
    <lineage>
        <taxon>Eukaryota</taxon>
        <taxon>Metazoa</taxon>
        <taxon>Ecdysozoa</taxon>
        <taxon>Arthropoda</taxon>
        <taxon>Hexapoda</taxon>
        <taxon>Insecta</taxon>
        <taxon>Pterygota</taxon>
        <taxon>Neoptera</taxon>
        <taxon>Paraneoptera</taxon>
        <taxon>Hemiptera</taxon>
        <taxon>Sternorrhyncha</taxon>
        <taxon>Aphidomorpha</taxon>
        <taxon>Aphidoidea</taxon>
        <taxon>Aphididae</taxon>
        <taxon>Aphidini</taxon>
        <taxon>Aphis</taxon>
        <taxon>Aphis</taxon>
    </lineage>
</organism>
<reference evidence="2 3" key="1">
    <citation type="submission" date="2019-08" db="EMBL/GenBank/DDBJ databases">
        <title>Whole genome of Aphis craccivora.</title>
        <authorList>
            <person name="Voronova N.V."/>
            <person name="Shulinski R.S."/>
            <person name="Bandarenka Y.V."/>
            <person name="Zhorov D.G."/>
            <person name="Warner D."/>
        </authorList>
    </citation>
    <scope>NUCLEOTIDE SEQUENCE [LARGE SCALE GENOMIC DNA]</scope>
    <source>
        <strain evidence="2">180601</strain>
        <tissue evidence="2">Whole Body</tissue>
    </source>
</reference>
<evidence type="ECO:0000313" key="2">
    <source>
        <dbReference type="EMBL" id="KAF0721111.1"/>
    </source>
</evidence>
<evidence type="ECO:0000256" key="1">
    <source>
        <dbReference type="SAM" id="MobiDB-lite"/>
    </source>
</evidence>
<sequence length="391" mass="45657">MYTIWNFSSQKCEQFFRATRSLTSTYSTVVNFSMKYIMSRLKRIESINEIKDELLNLKIDIKFTREKKSTQTVETDFSYFTYDTILNIIQRSFDDAKEMAETVIGMIVNTNLVFEKPLFFNKTNTEKDSVILKNKIIEEEFSADLPCSNSINEINYSDIAKDNISIYQTMSQSLLKNLHFVGYWKNQEIESAVIDCVGLSVTMNVKKKNKSLENISKNKIPPVILSKKRKVNSDEDSSDDNDTLNEKIKYADSPDTESPESSQNENINNKISIQTEKYYAIIYDSGWYIGRILEIIENSCKIKFLKAELDKYKWPKVDDLQLVPQEYIFYGPVSLVVIHSILKDQINLDIINNLQLYVQFKMIPYIHLNNWLNIISTYNILWVLIFQTVEL</sequence>
<gene>
    <name evidence="2" type="ORF">FWK35_00025479</name>
</gene>
<comment type="caution">
    <text evidence="2">The sequence shown here is derived from an EMBL/GenBank/DDBJ whole genome shotgun (WGS) entry which is preliminary data.</text>
</comment>
<proteinExistence type="predicted"/>
<dbReference type="EMBL" id="VUJU01009296">
    <property type="protein sequence ID" value="KAF0721111.1"/>
    <property type="molecule type" value="Genomic_DNA"/>
</dbReference>
<dbReference type="AlphaFoldDB" id="A0A6G0W2S6"/>
<dbReference type="Proteomes" id="UP000478052">
    <property type="component" value="Unassembled WGS sequence"/>
</dbReference>
<keyword evidence="3" id="KW-1185">Reference proteome</keyword>
<evidence type="ECO:0000313" key="3">
    <source>
        <dbReference type="Proteomes" id="UP000478052"/>
    </source>
</evidence>
<dbReference type="OrthoDB" id="7397676at2759"/>
<feature type="compositionally biased region" description="Acidic residues" evidence="1">
    <location>
        <begin position="234"/>
        <end position="243"/>
    </location>
</feature>